<evidence type="ECO:0000313" key="2">
    <source>
        <dbReference type="Ensembl" id="ENSAMXP00005051856.1"/>
    </source>
</evidence>
<dbReference type="Pfam" id="PF07686">
    <property type="entry name" value="V-set"/>
    <property type="match status" value="1"/>
</dbReference>
<proteinExistence type="predicted"/>
<dbReference type="Gene3D" id="2.60.40.10">
    <property type="entry name" value="Immunoglobulins"/>
    <property type="match status" value="1"/>
</dbReference>
<evidence type="ECO:0000259" key="1">
    <source>
        <dbReference type="SMART" id="SM00409"/>
    </source>
</evidence>
<dbReference type="InterPro" id="IPR003599">
    <property type="entry name" value="Ig_sub"/>
</dbReference>
<dbReference type="InterPro" id="IPR036179">
    <property type="entry name" value="Ig-like_dom_sf"/>
</dbReference>
<dbReference type="SMART" id="SM00409">
    <property type="entry name" value="IG"/>
    <property type="match status" value="1"/>
</dbReference>
<dbReference type="SUPFAM" id="SSF48726">
    <property type="entry name" value="Immunoglobulin"/>
    <property type="match status" value="1"/>
</dbReference>
<accession>A0A8B9LI80</accession>
<sequence>GVRGEPDLLLLKYQHQNCVSNENCWNVIYTNRRVCVLEGSSVDFPCTYSYPSGLTVTEVFWHYMWFEIKPNDLREDEQFAGRVEFIGDKERNCTLRIRDVRMNDSGEYYFRINGSKGEKFSGKPGRPLVVSPGDHMLQFEKCKTVHHLLLLLKMKLFINDGGYLLNHDILNPLKQLVYLTTEYVKNIEITGHPFISETKYGPFQDKVIQVLLKV</sequence>
<protein>
    <recommendedName>
        <fullName evidence="1">Immunoglobulin domain-containing protein</fullName>
    </recommendedName>
</protein>
<feature type="domain" description="Immunoglobulin" evidence="1">
    <location>
        <begin position="31"/>
        <end position="131"/>
    </location>
</feature>
<dbReference type="Ensembl" id="ENSAMXT00005056130.1">
    <property type="protein sequence ID" value="ENSAMXP00005051856.1"/>
    <property type="gene ID" value="ENSAMXG00005023377.1"/>
</dbReference>
<dbReference type="PANTHER" id="PTHR46013">
    <property type="entry name" value="VASCULAR CELL ADHESION MOLECULE 1"/>
    <property type="match status" value="1"/>
</dbReference>
<dbReference type="PANTHER" id="PTHR46013:SF4">
    <property type="entry name" value="B-CELL RECEPTOR CD22-RELATED"/>
    <property type="match status" value="1"/>
</dbReference>
<dbReference type="InterPro" id="IPR013106">
    <property type="entry name" value="Ig_V-set"/>
</dbReference>
<organism evidence="2 3">
    <name type="scientific">Astyanax mexicanus</name>
    <name type="common">Blind cave fish</name>
    <name type="synonym">Astyanax fasciatus mexicanus</name>
    <dbReference type="NCBI Taxonomy" id="7994"/>
    <lineage>
        <taxon>Eukaryota</taxon>
        <taxon>Metazoa</taxon>
        <taxon>Chordata</taxon>
        <taxon>Craniata</taxon>
        <taxon>Vertebrata</taxon>
        <taxon>Euteleostomi</taxon>
        <taxon>Actinopterygii</taxon>
        <taxon>Neopterygii</taxon>
        <taxon>Teleostei</taxon>
        <taxon>Ostariophysi</taxon>
        <taxon>Characiformes</taxon>
        <taxon>Characoidei</taxon>
        <taxon>Acestrorhamphidae</taxon>
        <taxon>Acestrorhamphinae</taxon>
        <taxon>Astyanax</taxon>
    </lineage>
</organism>
<evidence type="ECO:0000313" key="3">
    <source>
        <dbReference type="Proteomes" id="UP000694621"/>
    </source>
</evidence>
<reference evidence="2" key="1">
    <citation type="submission" date="2025-08" db="UniProtKB">
        <authorList>
            <consortium name="Ensembl"/>
        </authorList>
    </citation>
    <scope>IDENTIFICATION</scope>
</reference>
<dbReference type="InterPro" id="IPR013783">
    <property type="entry name" value="Ig-like_fold"/>
</dbReference>
<dbReference type="AlphaFoldDB" id="A0A8B9LI80"/>
<name>A0A8B9LI80_ASTMX</name>
<dbReference type="Proteomes" id="UP000694621">
    <property type="component" value="Unplaced"/>
</dbReference>